<reference evidence="6 7" key="1">
    <citation type="journal article" date="2023" name="G3 (Bethesda)">
        <title>A chromosome-length genome assembly and annotation of blackberry (Rubus argutus, cv. 'Hillquist').</title>
        <authorList>
            <person name="Bruna T."/>
            <person name="Aryal R."/>
            <person name="Dudchenko O."/>
            <person name="Sargent D.J."/>
            <person name="Mead D."/>
            <person name="Buti M."/>
            <person name="Cavallini A."/>
            <person name="Hytonen T."/>
            <person name="Andres J."/>
            <person name="Pham M."/>
            <person name="Weisz D."/>
            <person name="Mascagni F."/>
            <person name="Usai G."/>
            <person name="Natali L."/>
            <person name="Bassil N."/>
            <person name="Fernandez G.E."/>
            <person name="Lomsadze A."/>
            <person name="Armour M."/>
            <person name="Olukolu B."/>
            <person name="Poorten T."/>
            <person name="Britton C."/>
            <person name="Davik J."/>
            <person name="Ashrafi H."/>
            <person name="Aiden E.L."/>
            <person name="Borodovsky M."/>
            <person name="Worthington M."/>
        </authorList>
    </citation>
    <scope>NUCLEOTIDE SEQUENCE [LARGE SCALE GENOMIC DNA]</scope>
    <source>
        <strain evidence="6">PI 553951</strain>
    </source>
</reference>
<keyword evidence="2" id="KW-0503">Monooxygenase</keyword>
<dbReference type="InterPro" id="IPR002938">
    <property type="entry name" value="FAD-bd"/>
</dbReference>
<keyword evidence="4" id="KW-1133">Transmembrane helix</keyword>
<feature type="domain" description="FAD-binding" evidence="5">
    <location>
        <begin position="10"/>
        <end position="322"/>
    </location>
</feature>
<evidence type="ECO:0000256" key="2">
    <source>
        <dbReference type="ARBA" id="ARBA00023033"/>
    </source>
</evidence>
<evidence type="ECO:0000313" key="7">
    <source>
        <dbReference type="Proteomes" id="UP001457282"/>
    </source>
</evidence>
<dbReference type="Proteomes" id="UP001457282">
    <property type="component" value="Unassembled WGS sequence"/>
</dbReference>
<dbReference type="GO" id="GO:0004497">
    <property type="term" value="F:monooxygenase activity"/>
    <property type="evidence" value="ECO:0007669"/>
    <property type="project" value="UniProtKB-KW"/>
</dbReference>
<dbReference type="Pfam" id="PF01494">
    <property type="entry name" value="FAD_binding_3"/>
    <property type="match status" value="1"/>
</dbReference>
<feature type="transmembrane region" description="Helical" evidence="4">
    <location>
        <begin position="12"/>
        <end position="29"/>
    </location>
</feature>
<keyword evidence="4" id="KW-0472">Membrane</keyword>
<dbReference type="PRINTS" id="PR00420">
    <property type="entry name" value="RNGMNOXGNASE"/>
</dbReference>
<protein>
    <recommendedName>
        <fullName evidence="5">FAD-binding domain-containing protein</fullName>
    </recommendedName>
</protein>
<dbReference type="GO" id="GO:0071949">
    <property type="term" value="F:FAD binding"/>
    <property type="evidence" value="ECO:0007669"/>
    <property type="project" value="InterPro"/>
</dbReference>
<dbReference type="SUPFAM" id="SSF51905">
    <property type="entry name" value="FAD/NAD(P)-binding domain"/>
    <property type="match status" value="1"/>
</dbReference>
<evidence type="ECO:0000256" key="1">
    <source>
        <dbReference type="ARBA" id="ARBA00023002"/>
    </source>
</evidence>
<dbReference type="EMBL" id="JBEDUW010000007">
    <property type="protein sequence ID" value="KAK9912578.1"/>
    <property type="molecule type" value="Genomic_DNA"/>
</dbReference>
<evidence type="ECO:0000256" key="4">
    <source>
        <dbReference type="SAM" id="Phobius"/>
    </source>
</evidence>
<keyword evidence="4" id="KW-0812">Transmembrane</keyword>
<feature type="transmembrane region" description="Helical" evidence="4">
    <location>
        <begin position="374"/>
        <end position="392"/>
    </location>
</feature>
<evidence type="ECO:0000256" key="3">
    <source>
        <dbReference type="ARBA" id="ARBA00024018"/>
    </source>
</evidence>
<dbReference type="InterPro" id="IPR036188">
    <property type="entry name" value="FAD/NAD-bd_sf"/>
</dbReference>
<organism evidence="6 7">
    <name type="scientific">Rubus argutus</name>
    <name type="common">Southern blackberry</name>
    <dbReference type="NCBI Taxonomy" id="59490"/>
    <lineage>
        <taxon>Eukaryota</taxon>
        <taxon>Viridiplantae</taxon>
        <taxon>Streptophyta</taxon>
        <taxon>Embryophyta</taxon>
        <taxon>Tracheophyta</taxon>
        <taxon>Spermatophyta</taxon>
        <taxon>Magnoliopsida</taxon>
        <taxon>eudicotyledons</taxon>
        <taxon>Gunneridae</taxon>
        <taxon>Pentapetalae</taxon>
        <taxon>rosids</taxon>
        <taxon>fabids</taxon>
        <taxon>Rosales</taxon>
        <taxon>Rosaceae</taxon>
        <taxon>Rosoideae</taxon>
        <taxon>Rosoideae incertae sedis</taxon>
        <taxon>Rubus</taxon>
    </lineage>
</organism>
<evidence type="ECO:0000313" key="6">
    <source>
        <dbReference type="EMBL" id="KAK9912578.1"/>
    </source>
</evidence>
<dbReference type="AlphaFoldDB" id="A0AAW1W136"/>
<comment type="caution">
    <text evidence="6">The sequence shown here is derived from an EMBL/GenBank/DDBJ whole genome shotgun (WGS) entry which is preliminary data.</text>
</comment>
<keyword evidence="1" id="KW-0560">Oxidoreductase</keyword>
<proteinExistence type="inferred from homology"/>
<dbReference type="PANTHER" id="PTHR45934">
    <property type="entry name" value="FAD/NAD(P)-BINDING OXIDOREDUCTASE FAMILY PROTEIN"/>
    <property type="match status" value="1"/>
</dbReference>
<keyword evidence="7" id="KW-1185">Reference proteome</keyword>
<evidence type="ECO:0000259" key="5">
    <source>
        <dbReference type="Pfam" id="PF01494"/>
    </source>
</evidence>
<dbReference type="Gene3D" id="3.50.50.60">
    <property type="entry name" value="FAD/NAD(P)-binding domain"/>
    <property type="match status" value="1"/>
</dbReference>
<gene>
    <name evidence="6" type="ORF">M0R45_036436</name>
</gene>
<comment type="similarity">
    <text evidence="3">Belongs to the 3-hydroxybenzoate 6-hydroxylase family.</text>
</comment>
<name>A0AAW1W136_RUBAR</name>
<sequence length="401" mass="44224">MDMAGDTRETIVIVGGGICGLAIALALHRKGIRSLVLERAKTLQATGVILVHPNGWRALDQLSVASYLRQTAIPILSGQFISLDNDKMEELHIGKEELRCLKRTDLIKILADNLPPNTVRFGCNVLSMEMDPITSSPVLQLEDGTSLNAKVVIGCDGVNSKIAKLIGVKAPTIFNLLTIRGITIYPSAHKFGNEFKMIKKDDVIFGVTPMTTNRVFWFLTTKYISESDPKISKSHKLIVNAACELVKDFPSSIKEMVKNCSPEYSHFSECLKLQTPWDILRTQYRVGRVTVAGDAMHAMTPFIAQGGSASLEDAVVLARCLTGKTVVGGPSGGGSKMMVEEAFDEYLKERKQRVMRLSLQSYLLAKTEETSSKFIKFLCIVLMVVLFPDSFIHTRYDCGSL</sequence>
<accession>A0AAW1W136</accession>
<dbReference type="PANTHER" id="PTHR45934:SF7">
    <property type="entry name" value="FAD_NAD(P)-BINDING OXIDOREDUCTASE FAMILY PROTEIN"/>
    <property type="match status" value="1"/>
</dbReference>
<dbReference type="InterPro" id="IPR044560">
    <property type="entry name" value="MOase"/>
</dbReference>